<accession>A0A8S5PXA5</accession>
<dbReference type="EMBL" id="BK015525">
    <property type="protein sequence ID" value="DAE11085.1"/>
    <property type="molecule type" value="Genomic_DNA"/>
</dbReference>
<evidence type="ECO:0000313" key="1">
    <source>
        <dbReference type="EMBL" id="DAE11085.1"/>
    </source>
</evidence>
<protein>
    <submittedName>
        <fullName evidence="1">Uncharacterized protein</fullName>
    </submittedName>
</protein>
<name>A0A8S5PXA5_9CAUD</name>
<proteinExistence type="predicted"/>
<sequence>MNLPSFDEFKKTISQDVINDICDKCNELSAQTDGLGNKLAVQNYLMSMCLLEKYHDWLSEQL</sequence>
<organism evidence="1">
    <name type="scientific">Myoviridae sp. ctzwE5</name>
    <dbReference type="NCBI Taxonomy" id="2825214"/>
    <lineage>
        <taxon>Viruses</taxon>
        <taxon>Duplodnaviria</taxon>
        <taxon>Heunggongvirae</taxon>
        <taxon>Uroviricota</taxon>
        <taxon>Caudoviricetes</taxon>
    </lineage>
</organism>
<reference evidence="1" key="1">
    <citation type="journal article" date="2021" name="Proc. Natl. Acad. Sci. U.S.A.">
        <title>A Catalog of Tens of Thousands of Viruses from Human Metagenomes Reveals Hidden Associations with Chronic Diseases.</title>
        <authorList>
            <person name="Tisza M.J."/>
            <person name="Buck C.B."/>
        </authorList>
    </citation>
    <scope>NUCLEOTIDE SEQUENCE</scope>
    <source>
        <strain evidence="1">CtzwE5</strain>
    </source>
</reference>